<protein>
    <submittedName>
        <fullName evidence="1">Uncharacterized protein</fullName>
    </submittedName>
</protein>
<gene>
    <name evidence="1" type="ORF">H2198_008237</name>
</gene>
<accession>A0ACC2ZXS5</accession>
<proteinExistence type="predicted"/>
<dbReference type="EMBL" id="JAPDRQ010000195">
    <property type="protein sequence ID" value="KAJ9652524.1"/>
    <property type="molecule type" value="Genomic_DNA"/>
</dbReference>
<sequence length="278" mass="29903">MEPRARAGRHKSGLNFGEDLKTLLYGTGAPIHPDINHPLPDGTSADYLRKLPTQNKQNPPTPYTSSSASTTSPAEPFPETLRILDEILTDYIIETCHSAVTVANYAGRTKLKYSDFEWGFRRDRRKLGRVQELFRKKKMMDRDRKMAEMDGQGGQGGRLQVREMMDLGDVVGEEGTGRGKGRGRGRRRKRGHDELEADEMAMAGALAGTGIDFGGGEGGAEEDLGDVDVDVDNDLEELGEEDINAAIGDAGMGGAVNGIGGTGAAAGPKRKKAKVGTD</sequence>
<organism evidence="1 2">
    <name type="scientific">Neophaeococcomyces mojaviensis</name>
    <dbReference type="NCBI Taxonomy" id="3383035"/>
    <lineage>
        <taxon>Eukaryota</taxon>
        <taxon>Fungi</taxon>
        <taxon>Dikarya</taxon>
        <taxon>Ascomycota</taxon>
        <taxon>Pezizomycotina</taxon>
        <taxon>Eurotiomycetes</taxon>
        <taxon>Chaetothyriomycetidae</taxon>
        <taxon>Chaetothyriales</taxon>
        <taxon>Chaetothyriales incertae sedis</taxon>
        <taxon>Neophaeococcomyces</taxon>
    </lineage>
</organism>
<name>A0ACC2ZXS5_9EURO</name>
<comment type="caution">
    <text evidence="1">The sequence shown here is derived from an EMBL/GenBank/DDBJ whole genome shotgun (WGS) entry which is preliminary data.</text>
</comment>
<keyword evidence="2" id="KW-1185">Reference proteome</keyword>
<dbReference type="Proteomes" id="UP001172386">
    <property type="component" value="Unassembled WGS sequence"/>
</dbReference>
<evidence type="ECO:0000313" key="2">
    <source>
        <dbReference type="Proteomes" id="UP001172386"/>
    </source>
</evidence>
<reference evidence="1" key="1">
    <citation type="submission" date="2022-10" db="EMBL/GenBank/DDBJ databases">
        <title>Culturing micro-colonial fungi from biological soil crusts in the Mojave desert and describing Neophaeococcomyces mojavensis, and introducing the new genera and species Taxawa tesnikishii.</title>
        <authorList>
            <person name="Kurbessoian T."/>
            <person name="Stajich J.E."/>
        </authorList>
    </citation>
    <scope>NUCLEOTIDE SEQUENCE</scope>
    <source>
        <strain evidence="1">JES_112</strain>
    </source>
</reference>
<evidence type="ECO:0000313" key="1">
    <source>
        <dbReference type="EMBL" id="KAJ9652524.1"/>
    </source>
</evidence>